<name>A0ABV1E3B4_9FIRM</name>
<comment type="caution">
    <text evidence="1">The sequence shown here is derived from an EMBL/GenBank/DDBJ whole genome shotgun (WGS) entry which is preliminary data.</text>
</comment>
<accession>A0ABV1E3B4</accession>
<dbReference type="Proteomes" id="UP001489509">
    <property type="component" value="Unassembled WGS sequence"/>
</dbReference>
<protein>
    <recommendedName>
        <fullName evidence="3">Glycosyltransferase family 2 protein</fullName>
    </recommendedName>
</protein>
<evidence type="ECO:0000313" key="1">
    <source>
        <dbReference type="EMBL" id="MEQ2441800.1"/>
    </source>
</evidence>
<gene>
    <name evidence="1" type="ORF">WMO26_13255</name>
</gene>
<dbReference type="RefSeq" id="WP_349221109.1">
    <property type="nucleotide sequence ID" value="NZ_JBBMFD010000046.1"/>
</dbReference>
<keyword evidence="2" id="KW-1185">Reference proteome</keyword>
<reference evidence="1 2" key="1">
    <citation type="submission" date="2024-03" db="EMBL/GenBank/DDBJ databases">
        <title>Human intestinal bacterial collection.</title>
        <authorList>
            <person name="Pauvert C."/>
            <person name="Hitch T.C.A."/>
            <person name="Clavel T."/>
        </authorList>
    </citation>
    <scope>NUCLEOTIDE SEQUENCE [LARGE SCALE GENOMIC DNA]</scope>
    <source>
        <strain evidence="1 2">CLA-JM-H44</strain>
    </source>
</reference>
<evidence type="ECO:0000313" key="2">
    <source>
        <dbReference type="Proteomes" id="UP001489509"/>
    </source>
</evidence>
<sequence>MLEREIHIGIAFATGRKSFQNVLNAYIYHLQESMLLKDRNVHLHLLVAYDLAYAGTVLSDYTSVRPGVLEQFTTVTFLGEDDIDRTAQSLVQSGVIEAKEADLCFGNGYASKRNILLYTALKKGLDYLIFLDDDEYPMAVTESKNSTLWSGQHVLEAHLKYLRTSDMTNGYHCGYISPIPYMEFDNVMTAQDFQIFIEALSNDILNWDEIKKVIDNGGITYADKEVLIEQAASLVPEVNGAKFITGGNLGINLTDPAKVFAFYNPPGARGEDTFLSTCLHEVNVKRIPAYTFHDGFSIYSCLLQGVLPTRLKRIGSVDSEEIIRRFYNACIGWVRYKPLYTFLTRPKEYVQIMKDMKEKLKATLPKISAYFNVSEFANIESEFIRYESRVQEHLSQFIKTKEIWERVKQSIDLASKEST</sequence>
<evidence type="ECO:0008006" key="3">
    <source>
        <dbReference type="Google" id="ProtNLM"/>
    </source>
</evidence>
<dbReference type="EMBL" id="JBBMFD010000046">
    <property type="protein sequence ID" value="MEQ2441800.1"/>
    <property type="molecule type" value="Genomic_DNA"/>
</dbReference>
<proteinExistence type="predicted"/>
<organism evidence="1 2">
    <name type="scientific">Solibaculum intestinale</name>
    <dbReference type="NCBI Taxonomy" id="3133165"/>
    <lineage>
        <taxon>Bacteria</taxon>
        <taxon>Bacillati</taxon>
        <taxon>Bacillota</taxon>
        <taxon>Clostridia</taxon>
        <taxon>Eubacteriales</taxon>
        <taxon>Oscillospiraceae</taxon>
        <taxon>Solibaculum</taxon>
    </lineage>
</organism>